<dbReference type="PIRSF" id="PIRSF002746">
    <property type="entry name" value="Gluconate_transporter"/>
    <property type="match status" value="1"/>
</dbReference>
<dbReference type="PANTHER" id="PTHR30354">
    <property type="entry name" value="GNT FAMILY GLUCONATE TRANSPORTER"/>
    <property type="match status" value="1"/>
</dbReference>
<dbReference type="AlphaFoldDB" id="A0A1Y1RYB0"/>
<dbReference type="Proteomes" id="UP000192343">
    <property type="component" value="Unassembled WGS sequence"/>
</dbReference>
<evidence type="ECO:0000256" key="1">
    <source>
        <dbReference type="SAM" id="Phobius"/>
    </source>
</evidence>
<feature type="transmembrane region" description="Helical" evidence="1">
    <location>
        <begin position="141"/>
        <end position="159"/>
    </location>
</feature>
<feature type="transmembrane region" description="Helical" evidence="1">
    <location>
        <begin position="60"/>
        <end position="81"/>
    </location>
</feature>
<feature type="transmembrane region" description="Helical" evidence="1">
    <location>
        <begin position="424"/>
        <end position="446"/>
    </location>
</feature>
<dbReference type="OrthoDB" id="9787129at2"/>
<organism evidence="2 3">
    <name type="scientific">Marispirochaeta aestuarii</name>
    <dbReference type="NCBI Taxonomy" id="1963862"/>
    <lineage>
        <taxon>Bacteria</taxon>
        <taxon>Pseudomonadati</taxon>
        <taxon>Spirochaetota</taxon>
        <taxon>Spirochaetia</taxon>
        <taxon>Spirochaetales</taxon>
        <taxon>Spirochaetaceae</taxon>
        <taxon>Marispirochaeta</taxon>
    </lineage>
</organism>
<dbReference type="EMBL" id="MWQY01000009">
    <property type="protein sequence ID" value="ORC35448.1"/>
    <property type="molecule type" value="Genomic_DNA"/>
</dbReference>
<feature type="transmembrane region" description="Helical" evidence="1">
    <location>
        <begin position="179"/>
        <end position="198"/>
    </location>
</feature>
<gene>
    <name evidence="2" type="ORF">B4O97_09770</name>
</gene>
<feature type="transmembrane region" description="Helical" evidence="1">
    <location>
        <begin position="293"/>
        <end position="314"/>
    </location>
</feature>
<evidence type="ECO:0000313" key="3">
    <source>
        <dbReference type="Proteomes" id="UP000192343"/>
    </source>
</evidence>
<dbReference type="PANTHER" id="PTHR30354:SF11">
    <property type="entry name" value="PERMEASE"/>
    <property type="match status" value="1"/>
</dbReference>
<keyword evidence="1" id="KW-1133">Transmembrane helix</keyword>
<proteinExistence type="predicted"/>
<dbReference type="RefSeq" id="WP_083050431.1">
    <property type="nucleotide sequence ID" value="NZ_CAXXQO010000003.1"/>
</dbReference>
<dbReference type="NCBIfam" id="TIGR00791">
    <property type="entry name" value="gntP"/>
    <property type="match status" value="1"/>
</dbReference>
<feature type="transmembrane region" description="Helical" evidence="1">
    <location>
        <begin position="229"/>
        <end position="251"/>
    </location>
</feature>
<feature type="transmembrane region" description="Helical" evidence="1">
    <location>
        <begin position="7"/>
        <end position="25"/>
    </location>
</feature>
<dbReference type="STRING" id="1963862.B4O97_09770"/>
<feature type="transmembrane region" description="Helical" evidence="1">
    <location>
        <begin position="366"/>
        <end position="392"/>
    </location>
</feature>
<reference evidence="2 3" key="1">
    <citation type="submission" date="2017-03" db="EMBL/GenBank/DDBJ databases">
        <title>Draft Genome sequence of Marispirochaeta sp. strain JC444.</title>
        <authorList>
            <person name="Shivani Y."/>
            <person name="Subhash Y."/>
            <person name="Sasikala C."/>
            <person name="Ramana C."/>
        </authorList>
    </citation>
    <scope>NUCLEOTIDE SEQUENCE [LARGE SCALE GENOMIC DNA]</scope>
    <source>
        <strain evidence="2 3">JC444</strain>
    </source>
</reference>
<sequence>MVTGPLLLVIFIVAIAFVLLAILAFRMNPFIVLLLSGVLTGFLVGMPIDQIGGTLASGFGGTLSGIGIVIGLGIVLGQILAEANATDQIAHTLVNKVGDKRSPLAINFAGYLVSIPVFFDAAFVIFEPLIRRLSQRTRIPFITYVTALAVGLIVTHAIVIPTPGPIAVAGNMGADFGLFLLYSLIVSIPSAVIGGYLFGTFLGKRAKNNVIPEEEVALKNTDNRPSAGLSISVLLLPIVLILLGSIMKMVLRGDGPVLTFFGFIGDKNIALLIGVIVAMLALKKYIPRSIDEVIVTAVGSAGMIFLITGAGGSFGNVIKSTGIGDYLVEIFTNVNMPLIVLGFVLSQILRSSLGSTTVALVTTSTILGPVAASMGVSPILVGLAICAGGVGLSLPNDSGFWVVSRYANISVQDTLKSWTAGGTIAGVTALVIILILSLFSGILPGLA</sequence>
<dbReference type="Pfam" id="PF02447">
    <property type="entry name" value="GntP_permease"/>
    <property type="match status" value="1"/>
</dbReference>
<feature type="transmembrane region" description="Helical" evidence="1">
    <location>
        <begin position="108"/>
        <end position="129"/>
    </location>
</feature>
<dbReference type="GO" id="GO:0005886">
    <property type="term" value="C:plasma membrane"/>
    <property type="evidence" value="ECO:0007669"/>
    <property type="project" value="TreeGrafter"/>
</dbReference>
<feature type="transmembrane region" description="Helical" evidence="1">
    <location>
        <begin position="31"/>
        <end position="48"/>
    </location>
</feature>
<dbReference type="GO" id="GO:0015128">
    <property type="term" value="F:gluconate transmembrane transporter activity"/>
    <property type="evidence" value="ECO:0007669"/>
    <property type="project" value="InterPro"/>
</dbReference>
<keyword evidence="1" id="KW-0812">Transmembrane</keyword>
<comment type="caution">
    <text evidence="2">The sequence shown here is derived from an EMBL/GenBank/DDBJ whole genome shotgun (WGS) entry which is preliminary data.</text>
</comment>
<feature type="transmembrane region" description="Helical" evidence="1">
    <location>
        <begin position="326"/>
        <end position="345"/>
    </location>
</feature>
<accession>A0A1Y1RYB0</accession>
<dbReference type="InterPro" id="IPR003474">
    <property type="entry name" value="Glcn_transporter"/>
</dbReference>
<name>A0A1Y1RYB0_9SPIO</name>
<keyword evidence="1" id="KW-0472">Membrane</keyword>
<protein>
    <submittedName>
        <fullName evidence="2">Gluconate permease</fullName>
    </submittedName>
</protein>
<feature type="transmembrane region" description="Helical" evidence="1">
    <location>
        <begin position="257"/>
        <end position="281"/>
    </location>
</feature>
<evidence type="ECO:0000313" key="2">
    <source>
        <dbReference type="EMBL" id="ORC35448.1"/>
    </source>
</evidence>
<keyword evidence="3" id="KW-1185">Reference proteome</keyword>